<dbReference type="InterPro" id="IPR001789">
    <property type="entry name" value="Sig_transdc_resp-reg_receiver"/>
</dbReference>
<accession>M1WNI5</accession>
<dbReference type="eggNOG" id="COG0784">
    <property type="taxonomic scope" value="Bacteria"/>
</dbReference>
<proteinExistence type="predicted"/>
<dbReference type="Pfam" id="PF00072">
    <property type="entry name" value="Response_reg"/>
    <property type="match status" value="1"/>
</dbReference>
<evidence type="ECO:0000313" key="5">
    <source>
        <dbReference type="EMBL" id="CCH50370.1"/>
    </source>
</evidence>
<sequence length="153" mass="16821">MKSRIGPEAAITALSGHPYSILVAEDSESNQALMELYFKPTSCQLDFALDGEQAVALFKKTSYDLVLMDIQMPVMDGYDATRQIRGFEQEQGNSLVPIVAVTANTFKEDQERCLKAGCTDYLAKPVSKSSLLNCVAHHVTKHDKTSPGHMPAR</sequence>
<evidence type="ECO:0000256" key="3">
    <source>
        <dbReference type="PROSITE-ProRule" id="PRU00169"/>
    </source>
</evidence>
<dbReference type="HOGENOM" id="CLU_000445_69_12_7"/>
<protein>
    <recommendedName>
        <fullName evidence="4">Response regulatory domain-containing protein</fullName>
    </recommendedName>
</protein>
<keyword evidence="1 3" id="KW-0597">Phosphoprotein</keyword>
<dbReference type="PANTHER" id="PTHR45339:SF1">
    <property type="entry name" value="HYBRID SIGNAL TRANSDUCTION HISTIDINE KINASE J"/>
    <property type="match status" value="1"/>
</dbReference>
<dbReference type="KEGG" id="dpi:BN4_20308"/>
<evidence type="ECO:0000259" key="4">
    <source>
        <dbReference type="PROSITE" id="PS50110"/>
    </source>
</evidence>
<organism evidence="5 6">
    <name type="scientific">Pseudodesulfovibrio piezophilus (strain DSM 21447 / JCM 15486 / C1TLV30)</name>
    <name type="common">Desulfovibrio piezophilus</name>
    <dbReference type="NCBI Taxonomy" id="1322246"/>
    <lineage>
        <taxon>Bacteria</taxon>
        <taxon>Pseudomonadati</taxon>
        <taxon>Thermodesulfobacteriota</taxon>
        <taxon>Desulfovibrionia</taxon>
        <taxon>Desulfovibrionales</taxon>
        <taxon>Desulfovibrionaceae</taxon>
    </lineage>
</organism>
<dbReference type="STRING" id="1322246.BN4_20308"/>
<dbReference type="Gene3D" id="3.40.50.2300">
    <property type="match status" value="1"/>
</dbReference>
<feature type="modified residue" description="4-aspartylphosphate" evidence="3">
    <location>
        <position position="69"/>
    </location>
</feature>
<evidence type="ECO:0000256" key="2">
    <source>
        <dbReference type="ARBA" id="ARBA00023012"/>
    </source>
</evidence>
<keyword evidence="6" id="KW-1185">Reference proteome</keyword>
<dbReference type="PANTHER" id="PTHR45339">
    <property type="entry name" value="HYBRID SIGNAL TRANSDUCTION HISTIDINE KINASE J"/>
    <property type="match status" value="1"/>
</dbReference>
<reference evidence="5 6" key="1">
    <citation type="journal article" date="2013" name="PLoS ONE">
        <title>The first genomic and proteomic characterization of a deep-sea sulfate reducer: insights into the piezophilic lifestyle of Desulfovibrio piezophilus.</title>
        <authorList>
            <person name="Pradel N."/>
            <person name="Ji B."/>
            <person name="Gimenez G."/>
            <person name="Talla E."/>
            <person name="Lenoble P."/>
            <person name="Garel M."/>
            <person name="Tamburini C."/>
            <person name="Fourquet P."/>
            <person name="Lebrun R."/>
            <person name="Bertin P."/>
            <person name="Denis Y."/>
            <person name="Pophillat M."/>
            <person name="Barbe V."/>
            <person name="Ollivier B."/>
            <person name="Dolla A."/>
        </authorList>
    </citation>
    <scope>NUCLEOTIDE SEQUENCE [LARGE SCALE GENOMIC DNA]</scope>
    <source>
        <strain evidence="6">DSM 10523 / SB164P1</strain>
    </source>
</reference>
<dbReference type="InterPro" id="IPR011006">
    <property type="entry name" value="CheY-like_superfamily"/>
</dbReference>
<feature type="domain" description="Response regulatory" evidence="4">
    <location>
        <begin position="20"/>
        <end position="139"/>
    </location>
</feature>
<dbReference type="Proteomes" id="UP000011724">
    <property type="component" value="Chromosome"/>
</dbReference>
<dbReference type="GO" id="GO:0000160">
    <property type="term" value="P:phosphorelay signal transduction system"/>
    <property type="evidence" value="ECO:0007669"/>
    <property type="project" value="UniProtKB-KW"/>
</dbReference>
<dbReference type="CDD" id="cd17546">
    <property type="entry name" value="REC_hyHK_CKI1_RcsC-like"/>
    <property type="match status" value="1"/>
</dbReference>
<dbReference type="BioCyc" id="DPIE1322246:BN4_RS15785-MONOMER"/>
<dbReference type="PROSITE" id="PS50110">
    <property type="entry name" value="RESPONSE_REGULATORY"/>
    <property type="match status" value="1"/>
</dbReference>
<evidence type="ECO:0000313" key="6">
    <source>
        <dbReference type="Proteomes" id="UP000011724"/>
    </source>
</evidence>
<keyword evidence="2" id="KW-0902">Two-component regulatory system</keyword>
<dbReference type="AlphaFoldDB" id="M1WNI5"/>
<dbReference type="RefSeq" id="WP_015416412.1">
    <property type="nucleotide sequence ID" value="NC_020409.1"/>
</dbReference>
<evidence type="ECO:0000256" key="1">
    <source>
        <dbReference type="ARBA" id="ARBA00022553"/>
    </source>
</evidence>
<reference evidence="6" key="2">
    <citation type="journal article" date="2013" name="Stand. Genomic Sci.">
        <title>Complete genome sequence of Desulfocapsa sulfexigens, a marine deltaproteobacterium specialized in disproportionating inorganic sulfur compounds.</title>
        <authorList>
            <person name="Finster K.W."/>
            <person name="Kjeldsen K.U."/>
            <person name="Kube M."/>
            <person name="Reinhardt R."/>
            <person name="Mussmann M."/>
            <person name="Amann R."/>
            <person name="Schreiber L."/>
        </authorList>
    </citation>
    <scope>NUCLEOTIDE SEQUENCE [LARGE SCALE GENOMIC DNA]</scope>
    <source>
        <strain evidence="6">DSM 10523 / SB164P1</strain>
    </source>
</reference>
<dbReference type="EMBL" id="FO203427">
    <property type="protein sequence ID" value="CCH50370.1"/>
    <property type="molecule type" value="Genomic_DNA"/>
</dbReference>
<gene>
    <name evidence="5" type="ordered locus">BN4_20308</name>
</gene>
<dbReference type="SUPFAM" id="SSF52172">
    <property type="entry name" value="CheY-like"/>
    <property type="match status" value="1"/>
</dbReference>
<name>M1WNI5_PSEP2</name>
<dbReference type="SMART" id="SM00448">
    <property type="entry name" value="REC"/>
    <property type="match status" value="1"/>
</dbReference>
<dbReference type="PATRIC" id="fig|879567.3.peg.3396"/>